<evidence type="ECO:0000313" key="3">
    <source>
        <dbReference type="EMBL" id="PPK91943.1"/>
    </source>
</evidence>
<organism evidence="3 4">
    <name type="scientific">Kineococcus xinjiangensis</name>
    <dbReference type="NCBI Taxonomy" id="512762"/>
    <lineage>
        <taxon>Bacteria</taxon>
        <taxon>Bacillati</taxon>
        <taxon>Actinomycetota</taxon>
        <taxon>Actinomycetes</taxon>
        <taxon>Kineosporiales</taxon>
        <taxon>Kineosporiaceae</taxon>
        <taxon>Kineococcus</taxon>
    </lineage>
</organism>
<dbReference type="InterPro" id="IPR010093">
    <property type="entry name" value="SinI_DNA-bd"/>
</dbReference>
<dbReference type="Proteomes" id="UP000239485">
    <property type="component" value="Unassembled WGS sequence"/>
</dbReference>
<accession>A0A2S6ICP7</accession>
<sequence>MVGMTRHLDALFDCYGPHLTINDLMAILGVSRATAYKLVQHGEVPAYRVGSSWLILRDEVREHLAAGSNQTGGQPALGEGDSDPA</sequence>
<proteinExistence type="predicted"/>
<dbReference type="EMBL" id="PTJD01000019">
    <property type="protein sequence ID" value="PPK91943.1"/>
    <property type="molecule type" value="Genomic_DNA"/>
</dbReference>
<feature type="region of interest" description="Disordered" evidence="1">
    <location>
        <begin position="65"/>
        <end position="85"/>
    </location>
</feature>
<evidence type="ECO:0000313" key="4">
    <source>
        <dbReference type="Proteomes" id="UP000239485"/>
    </source>
</evidence>
<comment type="caution">
    <text evidence="3">The sequence shown here is derived from an EMBL/GenBank/DDBJ whole genome shotgun (WGS) entry which is preliminary data.</text>
</comment>
<dbReference type="SUPFAM" id="SSF46955">
    <property type="entry name" value="Putative DNA-binding domain"/>
    <property type="match status" value="1"/>
</dbReference>
<feature type="domain" description="Helix-turn-helix" evidence="2">
    <location>
        <begin position="19"/>
        <end position="67"/>
    </location>
</feature>
<keyword evidence="4" id="KW-1185">Reference proteome</keyword>
<dbReference type="InterPro" id="IPR041657">
    <property type="entry name" value="HTH_17"/>
</dbReference>
<dbReference type="NCBIfam" id="TIGR01764">
    <property type="entry name" value="excise"/>
    <property type="match status" value="1"/>
</dbReference>
<gene>
    <name evidence="3" type="ORF">CLV92_11924</name>
</gene>
<dbReference type="GO" id="GO:0003677">
    <property type="term" value="F:DNA binding"/>
    <property type="evidence" value="ECO:0007669"/>
    <property type="project" value="InterPro"/>
</dbReference>
<dbReference type="InterPro" id="IPR009061">
    <property type="entry name" value="DNA-bd_dom_put_sf"/>
</dbReference>
<dbReference type="AlphaFoldDB" id="A0A2S6ICP7"/>
<evidence type="ECO:0000256" key="1">
    <source>
        <dbReference type="SAM" id="MobiDB-lite"/>
    </source>
</evidence>
<dbReference type="Pfam" id="PF12728">
    <property type="entry name" value="HTH_17"/>
    <property type="match status" value="1"/>
</dbReference>
<protein>
    <submittedName>
        <fullName evidence="3">Excisionase family DNA binding protein</fullName>
    </submittedName>
</protein>
<name>A0A2S6ICP7_9ACTN</name>
<evidence type="ECO:0000259" key="2">
    <source>
        <dbReference type="Pfam" id="PF12728"/>
    </source>
</evidence>
<reference evidence="3 4" key="1">
    <citation type="submission" date="2018-02" db="EMBL/GenBank/DDBJ databases">
        <title>Genomic Encyclopedia of Archaeal and Bacterial Type Strains, Phase II (KMG-II): from individual species to whole genera.</title>
        <authorList>
            <person name="Goeker M."/>
        </authorList>
    </citation>
    <scope>NUCLEOTIDE SEQUENCE [LARGE SCALE GENOMIC DNA]</scope>
    <source>
        <strain evidence="3 4">DSM 22857</strain>
    </source>
</reference>